<sequence length="240" mass="26506">MRYRTLDQLDAAVVKCRACPRLVRWREQVAREKRAAFADQEYWGRPVPGFGPADAAMLIVGLAPAAHGANRTGRMFTGDQSGDVLFRALYEVGLASQPVATSIDDGMELFGVRMVAPVHCAPPQNKPTPAERDKCAKWFRGEMELLFPTARSVVVLGGFGWQVALRELRDFGWEVPRPAPKFGHGMQVSLHRGDETITLFGCYHVSQHNTFTGRLTPAMLREVLAAAADHAGIVRHTPKT</sequence>
<dbReference type="Pfam" id="PF03167">
    <property type="entry name" value="UDG"/>
    <property type="match status" value="1"/>
</dbReference>
<dbReference type="PANTHER" id="PTHR33693">
    <property type="entry name" value="TYPE-5 URACIL-DNA GLYCOSYLASE"/>
    <property type="match status" value="1"/>
</dbReference>
<keyword evidence="3" id="KW-0227">DNA damage</keyword>
<evidence type="ECO:0000256" key="9">
    <source>
        <dbReference type="ARBA" id="ARBA00023887"/>
    </source>
</evidence>
<evidence type="ECO:0000256" key="7">
    <source>
        <dbReference type="ARBA" id="ARBA00023204"/>
    </source>
</evidence>
<dbReference type="Gene3D" id="3.40.470.10">
    <property type="entry name" value="Uracil-DNA glycosylase-like domain"/>
    <property type="match status" value="1"/>
</dbReference>
<evidence type="ECO:0000256" key="8">
    <source>
        <dbReference type="ARBA" id="ARBA00023779"/>
    </source>
</evidence>
<keyword evidence="4" id="KW-0378">Hydrolase</keyword>
<dbReference type="SUPFAM" id="SSF52141">
    <property type="entry name" value="Uracil-DNA glycosylase-like"/>
    <property type="match status" value="1"/>
</dbReference>
<dbReference type="InterPro" id="IPR036895">
    <property type="entry name" value="Uracil-DNA_glycosylase-like_sf"/>
</dbReference>
<dbReference type="SMART" id="SM00987">
    <property type="entry name" value="UreE_C"/>
    <property type="match status" value="1"/>
</dbReference>
<evidence type="ECO:0000256" key="5">
    <source>
        <dbReference type="ARBA" id="ARBA00023004"/>
    </source>
</evidence>
<evidence type="ECO:0000256" key="2">
    <source>
        <dbReference type="ARBA" id="ARBA00022723"/>
    </source>
</evidence>
<protein>
    <recommendedName>
        <fullName evidence="9">Type-5 uracil-DNA glycosylase</fullName>
    </recommendedName>
</protein>
<reference evidence="10" key="1">
    <citation type="journal article" date="2021" name="Nat. Microbiol.">
        <title>Cocultivation of an ultrasmall environmental parasitic bacterium with lytic ability against bacteria associated with wastewater foams.</title>
        <authorList>
            <person name="Batinovic S."/>
            <person name="Rose J.J.A."/>
            <person name="Ratcliffe J."/>
            <person name="Seviour R.J."/>
            <person name="Petrovski S."/>
        </authorList>
    </citation>
    <scope>NUCLEOTIDE SEQUENCE</scope>
    <source>
        <strain evidence="10">CON44</strain>
    </source>
</reference>
<dbReference type="CDD" id="cd10031">
    <property type="entry name" value="UDG-F5_TTUDGB_like"/>
    <property type="match status" value="1"/>
</dbReference>
<gene>
    <name evidence="10" type="ORF">GII30_21515</name>
</gene>
<accession>A0A857KP39</accession>
<dbReference type="GO" id="GO:0033958">
    <property type="term" value="F:DNA-deoxyinosine glycosylase activity"/>
    <property type="evidence" value="ECO:0007669"/>
    <property type="project" value="InterPro"/>
</dbReference>
<dbReference type="PANTHER" id="PTHR33693:SF3">
    <property type="entry name" value="TYPE-5 URACIL-DNA GLYCOSYLASE"/>
    <property type="match status" value="1"/>
</dbReference>
<evidence type="ECO:0000256" key="3">
    <source>
        <dbReference type="ARBA" id="ARBA00022763"/>
    </source>
</evidence>
<dbReference type="GO" id="GO:0051539">
    <property type="term" value="F:4 iron, 4 sulfur cluster binding"/>
    <property type="evidence" value="ECO:0007669"/>
    <property type="project" value="UniProtKB-KW"/>
</dbReference>
<dbReference type="InterPro" id="IPR044147">
    <property type="entry name" value="UdgB-like"/>
</dbReference>
<evidence type="ECO:0000256" key="6">
    <source>
        <dbReference type="ARBA" id="ARBA00023014"/>
    </source>
</evidence>
<dbReference type="GO" id="GO:0006284">
    <property type="term" value="P:base-excision repair"/>
    <property type="evidence" value="ECO:0007669"/>
    <property type="project" value="InterPro"/>
</dbReference>
<dbReference type="AlphaFoldDB" id="A0A857KP39"/>
<dbReference type="EMBL" id="CP045810">
    <property type="protein sequence ID" value="QHN41395.1"/>
    <property type="molecule type" value="Genomic_DNA"/>
</dbReference>
<evidence type="ECO:0000313" key="10">
    <source>
        <dbReference type="EMBL" id="QHN41395.1"/>
    </source>
</evidence>
<evidence type="ECO:0000256" key="1">
    <source>
        <dbReference type="ARBA" id="ARBA00022485"/>
    </source>
</evidence>
<dbReference type="GO" id="GO:0046872">
    <property type="term" value="F:metal ion binding"/>
    <property type="evidence" value="ECO:0007669"/>
    <property type="project" value="UniProtKB-KW"/>
</dbReference>
<keyword evidence="2" id="KW-0479">Metal-binding</keyword>
<keyword evidence="7" id="KW-0234">DNA repair</keyword>
<keyword evidence="1" id="KW-0004">4Fe-4S</keyword>
<keyword evidence="6" id="KW-0411">Iron-sulfur</keyword>
<dbReference type="InterPro" id="IPR005122">
    <property type="entry name" value="Uracil-DNA_glycosylase-like"/>
</dbReference>
<name>A0A857KP39_9ACTN</name>
<dbReference type="RefSeq" id="WP_005184445.1">
    <property type="nucleotide sequence ID" value="NZ_CP045804.1"/>
</dbReference>
<dbReference type="GO" id="GO:0004844">
    <property type="term" value="F:uracil DNA N-glycosylase activity"/>
    <property type="evidence" value="ECO:0007669"/>
    <property type="project" value="InterPro"/>
</dbReference>
<comment type="similarity">
    <text evidence="8">Belongs to the uracil-DNA glycosylase (UDG) superfamily. Type 5 (UDGb) family.</text>
</comment>
<organism evidence="10">
    <name type="scientific">Gordonia amarae</name>
    <dbReference type="NCBI Taxonomy" id="36821"/>
    <lineage>
        <taxon>Bacteria</taxon>
        <taxon>Bacillati</taxon>
        <taxon>Actinomycetota</taxon>
        <taxon>Actinomycetes</taxon>
        <taxon>Mycobacteriales</taxon>
        <taxon>Gordoniaceae</taxon>
        <taxon>Gordonia</taxon>
    </lineage>
</organism>
<proteinExistence type="inferred from homology"/>
<evidence type="ECO:0000256" key="4">
    <source>
        <dbReference type="ARBA" id="ARBA00022801"/>
    </source>
</evidence>
<dbReference type="SMART" id="SM00986">
    <property type="entry name" value="UDG"/>
    <property type="match status" value="1"/>
</dbReference>
<dbReference type="InterPro" id="IPR051536">
    <property type="entry name" value="UDG_Type-4/5"/>
</dbReference>
<keyword evidence="5" id="KW-0408">Iron</keyword>